<dbReference type="EMBL" id="CAJVCH010527056">
    <property type="protein sequence ID" value="CAG7822669.1"/>
    <property type="molecule type" value="Genomic_DNA"/>
</dbReference>
<proteinExistence type="predicted"/>
<dbReference type="AlphaFoldDB" id="A0A8J2KSZ5"/>
<evidence type="ECO:0000313" key="1">
    <source>
        <dbReference type="EMBL" id="CAG7822669.1"/>
    </source>
</evidence>
<sequence>MGTCAWNMINTARIFPRKNNILTAHKIMNELQQGRNCHGVLYLPLLANVDYKDFLLQVLVDNFSVSVPSSTQTKLFR</sequence>
<reference evidence="1" key="1">
    <citation type="submission" date="2021-06" db="EMBL/GenBank/DDBJ databases">
        <authorList>
            <person name="Hodson N. C."/>
            <person name="Mongue J. A."/>
            <person name="Jaron S. K."/>
        </authorList>
    </citation>
    <scope>NUCLEOTIDE SEQUENCE</scope>
</reference>
<comment type="caution">
    <text evidence="1">The sequence shown here is derived from an EMBL/GenBank/DDBJ whole genome shotgun (WGS) entry which is preliminary data.</text>
</comment>
<dbReference type="Proteomes" id="UP000708208">
    <property type="component" value="Unassembled WGS sequence"/>
</dbReference>
<organism evidence="1 2">
    <name type="scientific">Allacma fusca</name>
    <dbReference type="NCBI Taxonomy" id="39272"/>
    <lineage>
        <taxon>Eukaryota</taxon>
        <taxon>Metazoa</taxon>
        <taxon>Ecdysozoa</taxon>
        <taxon>Arthropoda</taxon>
        <taxon>Hexapoda</taxon>
        <taxon>Collembola</taxon>
        <taxon>Symphypleona</taxon>
        <taxon>Sminthuridae</taxon>
        <taxon>Allacma</taxon>
    </lineage>
</organism>
<accession>A0A8J2KSZ5</accession>
<gene>
    <name evidence="1" type="ORF">AFUS01_LOCUS32927</name>
</gene>
<evidence type="ECO:0000313" key="2">
    <source>
        <dbReference type="Proteomes" id="UP000708208"/>
    </source>
</evidence>
<protein>
    <submittedName>
        <fullName evidence="1">Uncharacterized protein</fullName>
    </submittedName>
</protein>
<keyword evidence="2" id="KW-1185">Reference proteome</keyword>
<name>A0A8J2KSZ5_9HEXA</name>